<dbReference type="PROSITE" id="PS51257">
    <property type="entry name" value="PROKAR_LIPOPROTEIN"/>
    <property type="match status" value="1"/>
</dbReference>
<organism evidence="2 3">
    <name type="scientific">Patella caerulea</name>
    <name type="common">Rayed Mediterranean limpet</name>
    <dbReference type="NCBI Taxonomy" id="87958"/>
    <lineage>
        <taxon>Eukaryota</taxon>
        <taxon>Metazoa</taxon>
        <taxon>Spiralia</taxon>
        <taxon>Lophotrochozoa</taxon>
        <taxon>Mollusca</taxon>
        <taxon>Gastropoda</taxon>
        <taxon>Patellogastropoda</taxon>
        <taxon>Patelloidea</taxon>
        <taxon>Patellidae</taxon>
        <taxon>Patella</taxon>
    </lineage>
</organism>
<evidence type="ECO:0000256" key="1">
    <source>
        <dbReference type="SAM" id="SignalP"/>
    </source>
</evidence>
<dbReference type="AlphaFoldDB" id="A0AAN8J5A1"/>
<dbReference type="EMBL" id="JAZGQO010000014">
    <property type="protein sequence ID" value="KAK6170105.1"/>
    <property type="molecule type" value="Genomic_DNA"/>
</dbReference>
<keyword evidence="1" id="KW-0732">Signal</keyword>
<protein>
    <submittedName>
        <fullName evidence="2">Uncharacterized protein</fullName>
    </submittedName>
</protein>
<accession>A0AAN8J5A1</accession>
<gene>
    <name evidence="2" type="ORF">SNE40_018581</name>
</gene>
<comment type="caution">
    <text evidence="2">The sequence shown here is derived from an EMBL/GenBank/DDBJ whole genome shotgun (WGS) entry which is preliminary data.</text>
</comment>
<evidence type="ECO:0000313" key="3">
    <source>
        <dbReference type="Proteomes" id="UP001347796"/>
    </source>
</evidence>
<feature type="signal peptide" evidence="1">
    <location>
        <begin position="1"/>
        <end position="25"/>
    </location>
</feature>
<proteinExistence type="predicted"/>
<feature type="chain" id="PRO_5042819826" evidence="1">
    <location>
        <begin position="26"/>
        <end position="96"/>
    </location>
</feature>
<evidence type="ECO:0000313" key="2">
    <source>
        <dbReference type="EMBL" id="KAK6170105.1"/>
    </source>
</evidence>
<reference evidence="2 3" key="1">
    <citation type="submission" date="2024-01" db="EMBL/GenBank/DDBJ databases">
        <title>The genome of the rayed Mediterranean limpet Patella caerulea (Linnaeus, 1758).</title>
        <authorList>
            <person name="Anh-Thu Weber A."/>
            <person name="Halstead-Nussloch G."/>
        </authorList>
    </citation>
    <scope>NUCLEOTIDE SEQUENCE [LARGE SCALE GENOMIC DNA]</scope>
    <source>
        <strain evidence="2">AATW-2023a</strain>
        <tissue evidence="2">Whole specimen</tissue>
    </source>
</reference>
<dbReference type="Proteomes" id="UP001347796">
    <property type="component" value="Unassembled WGS sequence"/>
</dbReference>
<keyword evidence="3" id="KW-1185">Reference proteome</keyword>
<name>A0AAN8J5A1_PATCE</name>
<sequence>MLFGKAFIFLVLIGMFSSCFGQISADEVDPLFGIDARFGPDGDILKERISNMNQEKDGPKPTLYFWDSDCYIVEYINPFLPDKPKICKVRTDTDNL</sequence>